<accession>A0A1Y1S9Z4</accession>
<dbReference type="Proteomes" id="UP000192342">
    <property type="component" value="Unassembled WGS sequence"/>
</dbReference>
<dbReference type="OrthoDB" id="9801954at2"/>
<keyword evidence="2" id="KW-0808">Transferase</keyword>
<dbReference type="CDD" id="cd04186">
    <property type="entry name" value="GT_2_like_c"/>
    <property type="match status" value="1"/>
</dbReference>
<keyword evidence="3" id="KW-1185">Reference proteome</keyword>
<dbReference type="STRING" id="1317117.ATO7_15267"/>
<dbReference type="InterPro" id="IPR029044">
    <property type="entry name" value="Nucleotide-diphossugar_trans"/>
</dbReference>
<proteinExistence type="predicted"/>
<evidence type="ECO:0000313" key="2">
    <source>
        <dbReference type="EMBL" id="ORE85155.1"/>
    </source>
</evidence>
<name>A0A1Y1S9Z4_9GAMM</name>
<dbReference type="PANTHER" id="PTHR43179:SF7">
    <property type="entry name" value="RHAMNOSYLTRANSFERASE WBBL"/>
    <property type="match status" value="1"/>
</dbReference>
<dbReference type="Gene3D" id="3.90.550.10">
    <property type="entry name" value="Spore Coat Polysaccharide Biosynthesis Protein SpsA, Chain A"/>
    <property type="match status" value="2"/>
</dbReference>
<protein>
    <submittedName>
        <fullName evidence="2">Family 2 glycosyl transferase</fullName>
    </submittedName>
</protein>
<dbReference type="RefSeq" id="WP_083563307.1">
    <property type="nucleotide sequence ID" value="NZ_AQQV01000005.1"/>
</dbReference>
<reference evidence="2 3" key="1">
    <citation type="submission" date="2013-04" db="EMBL/GenBank/DDBJ databases">
        <title>Oceanococcus atlanticus 22II-S10r2 Genome Sequencing.</title>
        <authorList>
            <person name="Lai Q."/>
            <person name="Li G."/>
            <person name="Shao Z."/>
        </authorList>
    </citation>
    <scope>NUCLEOTIDE SEQUENCE [LARGE SCALE GENOMIC DNA]</scope>
    <source>
        <strain evidence="2 3">22II-S10r2</strain>
    </source>
</reference>
<comment type="caution">
    <text evidence="2">The sequence shown here is derived from an EMBL/GenBank/DDBJ whole genome shotgun (WGS) entry which is preliminary data.</text>
</comment>
<dbReference type="InterPro" id="IPR001173">
    <property type="entry name" value="Glyco_trans_2-like"/>
</dbReference>
<dbReference type="PANTHER" id="PTHR43179">
    <property type="entry name" value="RHAMNOSYLTRANSFERASE WBBL"/>
    <property type="match status" value="1"/>
</dbReference>
<dbReference type="EMBL" id="AQQV01000005">
    <property type="protein sequence ID" value="ORE85155.1"/>
    <property type="molecule type" value="Genomic_DNA"/>
</dbReference>
<dbReference type="GO" id="GO:0016740">
    <property type="term" value="F:transferase activity"/>
    <property type="evidence" value="ECO:0007669"/>
    <property type="project" value="UniProtKB-KW"/>
</dbReference>
<sequence>MLRRSRLRAVVLAILQLLPARHRPAMQRWLLRTRQRLAPMTRHQINLIRDSGLWDENWFSRHHPQLATDGNPLRTFVRQGAAQALQPHPLFDSRWYLDNNPDVAAIGVNPLFHYLTSGHREGRQPNPLFSDHWYRDRNSDIAAFEASALQHYARFGDAEGRDPHPLLKTTWYREQHRDLSPHATVLAHYLALGEHNDLKPNAWFDPAHYRKQLSGYDGPSLLQHFVAVGADAGLDPCAEFSLHEYCENHPEVADRGINPLIDFLDSGRARQRSGAAQPLSAEQWWQLFGRLTTQEQRRLRAVQNSPERPRVALVHAAGQAPQVIRSQAGESALDLQLCSYAEAANLAEVDALLWLEQADCVYEDALALGLCWLQRDPAASVYFDERISADGEHAETLDFKPDWSPARARSGALHIAALMMQPHNPLARQLIQQQPSTLRDCLEQAKPAHLPFIGLQRKAKPRTAAPRTPRTQQPQVSIIIPTRDQLEYLRTCIEGIRSQTQYPAWDIVLIDNGSQDPEALAYLAELGEDRRITVKRWDRPFNYSELCNVGARLAQGELLCMLNNDIEISQSDWLDRLVDEACEPDCGAVGAMLLYPDGRIQSAGVLMGPGGVAANRFATVAPQRVPAEALDHVHEVSAVAGACLLTRKEIYLQLGGLDERNLRVAFNDVDYCLRLREHGLYCRLEPRVQLIHHESVSLKDHSRGRGDDFAREVAWMQSRWADAIARDPFHNLNLSLSKFRPLTPYPGNRRAALWPLLGIDTGLAPSPAGLHPPLRWYVDDNQQRVAEVRQAQRAIELDAPGTQAGLAVLILTKDRPEYIVPLTRALIAAEPAFAARGLTLRIIIGDTGSQDPAVLELYRSLPACCHLVSGLAYQFSRCNNQLLAQARDLDTVLFLNNDIAFDDAAGALLQLRSAVHAEPGIGIVGALLQFPDGTVQHQGIAAFEHGPLRGFVHHPGAHAPTTLEPGEQHTCLAVTGALLMARSDALQVTGGFDESYAAECQDVDLCLAAARGGFASAVKHVGRIIHFENGTREIGEENWADRRRLMRRWHNWIEAHWL</sequence>
<dbReference type="AlphaFoldDB" id="A0A1Y1S9Z4"/>
<gene>
    <name evidence="2" type="ORF">ATO7_15267</name>
</gene>
<evidence type="ECO:0000313" key="3">
    <source>
        <dbReference type="Proteomes" id="UP000192342"/>
    </source>
</evidence>
<evidence type="ECO:0000259" key="1">
    <source>
        <dbReference type="Pfam" id="PF00535"/>
    </source>
</evidence>
<dbReference type="Pfam" id="PF00535">
    <property type="entry name" value="Glycos_transf_2"/>
    <property type="match status" value="1"/>
</dbReference>
<feature type="domain" description="Glycosyltransferase 2-like" evidence="1">
    <location>
        <begin position="477"/>
        <end position="595"/>
    </location>
</feature>
<organism evidence="2 3">
    <name type="scientific">Oceanococcus atlanticus</name>
    <dbReference type="NCBI Taxonomy" id="1317117"/>
    <lineage>
        <taxon>Bacteria</taxon>
        <taxon>Pseudomonadati</taxon>
        <taxon>Pseudomonadota</taxon>
        <taxon>Gammaproteobacteria</taxon>
        <taxon>Chromatiales</taxon>
        <taxon>Oceanococcaceae</taxon>
        <taxon>Oceanococcus</taxon>
    </lineage>
</organism>
<dbReference type="SUPFAM" id="SSF53448">
    <property type="entry name" value="Nucleotide-diphospho-sugar transferases"/>
    <property type="match status" value="2"/>
</dbReference>